<dbReference type="EMBL" id="KY315526">
    <property type="protein sequence ID" value="QFW47301.1"/>
    <property type="molecule type" value="Genomic_DNA"/>
</dbReference>
<dbReference type="EMBL" id="KY315546">
    <property type="protein sequence ID" value="ARM08777.1"/>
    <property type="molecule type" value="Genomic_DNA"/>
</dbReference>
<dbReference type="EMBL" id="KY315554">
    <property type="protein sequence ID" value="ARM09743.1"/>
    <property type="molecule type" value="Genomic_DNA"/>
</dbReference>
<evidence type="ECO:0000313" key="6">
    <source>
        <dbReference type="EMBL" id="ARM07437.1"/>
    </source>
</evidence>
<evidence type="ECO:0000313" key="17">
    <source>
        <dbReference type="EMBL" id="QFV34592.1"/>
    </source>
</evidence>
<dbReference type="EMBL" id="KY290218">
    <property type="protein sequence ID" value="QFW23065.1"/>
    <property type="molecule type" value="Genomic_DNA"/>
</dbReference>
<dbReference type="EMBL" id="KY290181">
    <property type="protein sequence ID" value="QFV45905.1"/>
    <property type="molecule type" value="Genomic_DNA"/>
</dbReference>
<dbReference type="EMBL" id="KY315548">
    <property type="protein sequence ID" value="ARM09024.1"/>
    <property type="molecule type" value="Genomic_DNA"/>
</dbReference>
<sequence>MFVVVLRRQWKVTVDPISYTKEGLVSGRGTKCALMIIHRSGNNRSIKGLIVYTCAK</sequence>
<evidence type="ECO:0000313" key="15">
    <source>
        <dbReference type="EMBL" id="QFV27219.1"/>
    </source>
</evidence>
<evidence type="ECO:0000313" key="25">
    <source>
        <dbReference type="EMBL" id="QFX57049.1"/>
    </source>
</evidence>
<evidence type="ECO:0000313" key="20">
    <source>
        <dbReference type="EMBL" id="QFV44998.1"/>
    </source>
</evidence>
<evidence type="ECO:0000313" key="1">
    <source>
        <dbReference type="EMBL" id="ARK01634.1"/>
    </source>
</evidence>
<dbReference type="EMBL" id="KY290173">
    <property type="protein sequence ID" value="QFV39068.1"/>
    <property type="molecule type" value="Genomic_DNA"/>
</dbReference>
<evidence type="ECO:0000313" key="5">
    <source>
        <dbReference type="EMBL" id="ARK03203.1"/>
    </source>
</evidence>
<dbReference type="EMBL" id="KY274513">
    <property type="protein sequence ID" value="ARK01878.1"/>
    <property type="molecule type" value="Genomic_DNA"/>
</dbReference>
<dbReference type="EMBL" id="KY315556">
    <property type="protein sequence ID" value="QFX57049.1"/>
    <property type="molecule type" value="Genomic_DNA"/>
</dbReference>
<dbReference type="EMBL" id="KY274512">
    <property type="protein sequence ID" value="QFV28293.1"/>
    <property type="molecule type" value="Genomic_DNA"/>
</dbReference>
<evidence type="ECO:0000313" key="22">
    <source>
        <dbReference type="EMBL" id="QFW23065.1"/>
    </source>
</evidence>
<protein>
    <submittedName>
        <fullName evidence="11">Uncharacterized protein</fullName>
    </submittedName>
</protein>
<evidence type="ECO:0000313" key="16">
    <source>
        <dbReference type="EMBL" id="QFV28293.1"/>
    </source>
</evidence>
<accession>A0A1W6GAG6</accession>
<dbReference type="EMBL" id="KY274522">
    <property type="protein sequence ID" value="QFV34592.1"/>
    <property type="molecule type" value="Genomic_DNA"/>
</dbReference>
<dbReference type="EMBL" id="KY274509">
    <property type="protein sequence ID" value="QFV26708.1"/>
    <property type="molecule type" value="Genomic_DNA"/>
</dbReference>
<dbReference type="EMBL" id="KY315557">
    <property type="protein sequence ID" value="ARM10103.1"/>
    <property type="molecule type" value="Genomic_DNA"/>
</dbReference>
<dbReference type="EMBL" id="KY274515">
    <property type="protein sequence ID" value="ARK02130.1"/>
    <property type="molecule type" value="Genomic_DNA"/>
</dbReference>
<evidence type="ECO:0000313" key="2">
    <source>
        <dbReference type="EMBL" id="ARK01878.1"/>
    </source>
</evidence>
<evidence type="ECO:0000313" key="21">
    <source>
        <dbReference type="EMBL" id="QFV45905.1"/>
    </source>
</evidence>
<name>A0A1W6GAG6_9BETA</name>
<dbReference type="EMBL" id="KY274511">
    <property type="protein sequence ID" value="ARK01634.1"/>
    <property type="molecule type" value="Genomic_DNA"/>
</dbReference>
<organism evidence="11">
    <name type="scientific">Human betaherpesvirus 6</name>
    <dbReference type="NCBI Taxonomy" id="10368"/>
    <lineage>
        <taxon>Viruses</taxon>
        <taxon>Duplodnaviria</taxon>
        <taxon>Heunggongvirae</taxon>
        <taxon>Peploviricota</taxon>
        <taxon>Herviviricetes</taxon>
        <taxon>Herpesvirales</taxon>
        <taxon>Orthoherpesviridae</taxon>
        <taxon>Betaherpesvirinae</taxon>
        <taxon>Roseolovirus</taxon>
    </lineage>
</organism>
<dbReference type="EMBL" id="KY274523">
    <property type="protein sequence ID" value="QFV35299.1"/>
    <property type="molecule type" value="Genomic_DNA"/>
</dbReference>
<dbReference type="EMBL" id="KY290184">
    <property type="protein sequence ID" value="ARM61163.1"/>
    <property type="molecule type" value="Genomic_DNA"/>
</dbReference>
<evidence type="ECO:0000313" key="3">
    <source>
        <dbReference type="EMBL" id="ARK02130.1"/>
    </source>
</evidence>
<evidence type="ECO:0000313" key="24">
    <source>
        <dbReference type="EMBL" id="QFW98548.1"/>
    </source>
</evidence>
<proteinExistence type="predicted"/>
<evidence type="ECO:0000313" key="18">
    <source>
        <dbReference type="EMBL" id="QFV35299.1"/>
    </source>
</evidence>
<dbReference type="EMBL" id="KY315541">
    <property type="protein sequence ID" value="QFW98548.1"/>
    <property type="molecule type" value="Genomic_DNA"/>
</dbReference>
<reference evidence="11" key="1">
    <citation type="journal article" date="2018" name="BMC Genomics">
        <title>Comparative genomic, transcriptomic, and proteomic reannotation of human herpesvirus 6.</title>
        <authorList>
            <person name="Greninger A.L."/>
            <person name="Knudsen G.M."/>
            <person name="Roychoudhury P."/>
            <person name="Hanson D.J."/>
            <person name="Sedlak R.H."/>
            <person name="Xie H."/>
            <person name="Guan J."/>
            <person name="Nguyen T."/>
            <person name="Peddu V."/>
            <person name="Boeckh M."/>
            <person name="Huang M.L."/>
            <person name="Cook L."/>
            <person name="Depledge D.P."/>
            <person name="Zerr D.M."/>
            <person name="Koelle D.M."/>
            <person name="Gantt S."/>
            <person name="Yoshikawa T."/>
            <person name="Caserta M."/>
            <person name="Hill J.A."/>
            <person name="Jerome K.R."/>
        </authorList>
    </citation>
    <scope>NUCLEOTIDE SEQUENCE</scope>
    <source>
        <strain evidence="13">HP100E10</strain>
        <strain evidence="14">HP15H9</strain>
        <strain evidence="15">HP17H8</strain>
        <strain evidence="1">HP19G7</strain>
        <strain evidence="16">HP21F9</strain>
        <strain evidence="2">HP23G12</strain>
        <strain evidence="3">HP26A11</strain>
        <strain evidence="4">HP34B2</strain>
        <strain evidence="17">HP34D9</strain>
        <strain evidence="18">HP36G11</strain>
        <strain evidence="5">HP38H8</strain>
        <strain evidence="6">HP40E6</strain>
        <strain evidence="19">HP51D11</strain>
        <strain evidence="20">HP67A4</strain>
        <strain evidence="21">HP69A10</strain>
        <strain evidence="23">HP6G12</strain>
        <strain evidence="24">HP79D8</strain>
        <strain evidence="7">HP88H3</strain>
        <strain evidence="8">HP93H4</strain>
        <strain evidence="9">HP95C5</strain>
        <strain evidence="10">JHPT-B12</strain>
        <strain evidence="11">JHPT-C12</strain>
        <strain evidence="25">JHPT-D6</strain>
        <strain evidence="12">JHPT-E5</strain>
        <strain evidence="22">NY-399</strain>
    </source>
</reference>
<dbReference type="EMBL" id="KY274524">
    <property type="protein sequence ID" value="ARK03203.1"/>
    <property type="molecule type" value="Genomic_DNA"/>
</dbReference>
<evidence type="ECO:0000313" key="10">
    <source>
        <dbReference type="EMBL" id="ARM09620.1"/>
    </source>
</evidence>
<dbReference type="EMBL" id="KY315550">
    <property type="protein sequence ID" value="ARM09271.1"/>
    <property type="molecule type" value="Genomic_DNA"/>
</dbReference>
<dbReference type="EMBL" id="KY315534">
    <property type="protein sequence ID" value="ARM07437.1"/>
    <property type="molecule type" value="Genomic_DNA"/>
</dbReference>
<dbReference type="EMBL" id="KY315553">
    <property type="protein sequence ID" value="ARM09620.1"/>
    <property type="molecule type" value="Genomic_DNA"/>
</dbReference>
<evidence type="ECO:0000313" key="14">
    <source>
        <dbReference type="EMBL" id="QFV26708.1"/>
    </source>
</evidence>
<evidence type="ECO:0000313" key="23">
    <source>
        <dbReference type="EMBL" id="QFW47301.1"/>
    </source>
</evidence>
<dbReference type="EMBL" id="KY274520">
    <property type="protein sequence ID" value="ARK02710.1"/>
    <property type="molecule type" value="Genomic_DNA"/>
</dbReference>
<evidence type="ECO:0000313" key="4">
    <source>
        <dbReference type="EMBL" id="ARK02710.1"/>
    </source>
</evidence>
<evidence type="ECO:0000313" key="8">
    <source>
        <dbReference type="EMBL" id="ARM09024.1"/>
    </source>
</evidence>
<evidence type="ECO:0000313" key="12">
    <source>
        <dbReference type="EMBL" id="ARM10103.1"/>
    </source>
</evidence>
<evidence type="ECO:0000313" key="9">
    <source>
        <dbReference type="EMBL" id="ARM09271.1"/>
    </source>
</evidence>
<evidence type="ECO:0000313" key="19">
    <source>
        <dbReference type="EMBL" id="QFV39068.1"/>
    </source>
</evidence>
<evidence type="ECO:0000313" key="13">
    <source>
        <dbReference type="EMBL" id="ARM61163.1"/>
    </source>
</evidence>
<evidence type="ECO:0000313" key="7">
    <source>
        <dbReference type="EMBL" id="ARM08777.1"/>
    </source>
</evidence>
<dbReference type="EMBL" id="KY274510">
    <property type="protein sequence ID" value="QFV27219.1"/>
    <property type="molecule type" value="Genomic_DNA"/>
</dbReference>
<dbReference type="EMBL" id="KY290180">
    <property type="protein sequence ID" value="QFV44998.1"/>
    <property type="molecule type" value="Genomic_DNA"/>
</dbReference>
<evidence type="ECO:0000313" key="11">
    <source>
        <dbReference type="EMBL" id="ARM09743.1"/>
    </source>
</evidence>